<dbReference type="GO" id="GO:0009253">
    <property type="term" value="P:peptidoglycan catabolic process"/>
    <property type="evidence" value="ECO:0007669"/>
    <property type="project" value="InterPro"/>
</dbReference>
<feature type="domain" description="BIG2" evidence="3">
    <location>
        <begin position="961"/>
        <end position="1038"/>
    </location>
</feature>
<accession>A0A926DZZ7</accession>
<reference evidence="5" key="1">
    <citation type="submission" date="2020-08" db="EMBL/GenBank/DDBJ databases">
        <title>Genome public.</title>
        <authorList>
            <person name="Liu C."/>
            <person name="Sun Q."/>
        </authorList>
    </citation>
    <scope>NUCLEOTIDE SEQUENCE</scope>
    <source>
        <strain evidence="5">NSJ-31</strain>
    </source>
</reference>
<dbReference type="SUPFAM" id="SSF49373">
    <property type="entry name" value="Invasin/intimin cell-adhesion fragments"/>
    <property type="match status" value="3"/>
</dbReference>
<feature type="domain" description="BIG2" evidence="3">
    <location>
        <begin position="1137"/>
        <end position="1220"/>
    </location>
</feature>
<feature type="region of interest" description="Disordered" evidence="2">
    <location>
        <begin position="1223"/>
        <end position="1243"/>
    </location>
</feature>
<dbReference type="InterPro" id="IPR003343">
    <property type="entry name" value="Big_2"/>
</dbReference>
<feature type="domain" description="MurNAc-LAA" evidence="4">
    <location>
        <begin position="823"/>
        <end position="932"/>
    </location>
</feature>
<evidence type="ECO:0000256" key="1">
    <source>
        <dbReference type="ARBA" id="ARBA00022801"/>
    </source>
</evidence>
<dbReference type="Pfam" id="PF02368">
    <property type="entry name" value="Big_2"/>
    <property type="match status" value="3"/>
</dbReference>
<dbReference type="CDD" id="cd02696">
    <property type="entry name" value="MurNAc-LAA"/>
    <property type="match status" value="1"/>
</dbReference>
<dbReference type="SUPFAM" id="SSF53187">
    <property type="entry name" value="Zn-dependent exopeptidases"/>
    <property type="match status" value="1"/>
</dbReference>
<feature type="region of interest" description="Disordered" evidence="2">
    <location>
        <begin position="40"/>
        <end position="69"/>
    </location>
</feature>
<feature type="domain" description="BIG2" evidence="3">
    <location>
        <begin position="1049"/>
        <end position="1127"/>
    </location>
</feature>
<proteinExistence type="predicted"/>
<evidence type="ECO:0000256" key="2">
    <source>
        <dbReference type="SAM" id="MobiDB-lite"/>
    </source>
</evidence>
<evidence type="ECO:0000259" key="3">
    <source>
        <dbReference type="SMART" id="SM00635"/>
    </source>
</evidence>
<dbReference type="InterPro" id="IPR002508">
    <property type="entry name" value="MurNAc-LAA_cat"/>
</dbReference>
<gene>
    <name evidence="5" type="ORF">H8711_06860</name>
</gene>
<evidence type="ECO:0000313" key="5">
    <source>
        <dbReference type="EMBL" id="MBC8546654.1"/>
    </source>
</evidence>
<dbReference type="EMBL" id="JACRST010000008">
    <property type="protein sequence ID" value="MBC8546654.1"/>
    <property type="molecule type" value="Genomic_DNA"/>
</dbReference>
<organism evidence="5 6">
    <name type="scientific">Ligaoa zhengdingensis</name>
    <dbReference type="NCBI Taxonomy" id="2763658"/>
    <lineage>
        <taxon>Bacteria</taxon>
        <taxon>Bacillati</taxon>
        <taxon>Bacillota</taxon>
        <taxon>Clostridia</taxon>
        <taxon>Eubacteriales</taxon>
        <taxon>Oscillospiraceae</taxon>
        <taxon>Ligaoa</taxon>
    </lineage>
</organism>
<dbReference type="PANTHER" id="PTHR30404:SF0">
    <property type="entry name" value="N-ACETYLMURAMOYL-L-ALANINE AMIDASE AMIC"/>
    <property type="match status" value="1"/>
</dbReference>
<dbReference type="RefSeq" id="WP_249282733.1">
    <property type="nucleotide sequence ID" value="NZ_JACRST010000008.1"/>
</dbReference>
<dbReference type="Proteomes" id="UP000653127">
    <property type="component" value="Unassembled WGS sequence"/>
</dbReference>
<dbReference type="SMART" id="SM00646">
    <property type="entry name" value="Ami_3"/>
    <property type="match status" value="1"/>
</dbReference>
<dbReference type="InterPro" id="IPR050695">
    <property type="entry name" value="N-acetylmuramoyl_amidase_3"/>
</dbReference>
<dbReference type="Gene3D" id="3.40.630.40">
    <property type="entry name" value="Zn-dependent exopeptidases"/>
    <property type="match status" value="1"/>
</dbReference>
<sequence>MAKNIFHNRKVIAIILSSIFLVITLTTGVLAALNTEARMSRSSEEDSSASESLPGEDSGEESSQEDSAVVAPVTFQRPRELRAVFLVPGTDFLRNGTDEASVKAEVDKSLADAVSFTANAVVVDTMYDGEPIYKADGFDALGYLCEKAQEQNLLAYATLDLLHGQDDIDNALLDDLADEAADLAGSYPLAGVFVQNFCMDQSSGGFAAYQASGTGMGYANYMKSMTAAAFRAVSEAIRDASPETQVGIYTPPVWANQSSDEAGSNTNSGYQTLIDGNADTKAWVEDGLADFVAVQATGYTSDPNLRFSNVVSWWGELCDANDIPVYPVHMATKVGDNWDGEELAQQYLEARDIAGFGGSVFDSLAAITANVQGSTDRLHRAMNDEIDLSYILEKLELTQPSQMNITTTNPTYTIMGASDPDFPVLMNGEEIERNESGYINITVELEEGPNTFNFKHKEQDLTYTITRKTEVLKSITPAEASTLEGGMILTVTAMAYPDASVTAKINGSTINLTKAESSEEDDQTEKNESYVKYIGTYKTPVVKGNTNIGSVVVTASAGGASRTLQSGAITLTPPIEIGDGELIEVKVPSAETFPDDTLNDISNSAYYPICQGARDYTVSNKLAYTDSTGTHYYYLLESGRRVYADDIRVIQGGDDLYNNKVTSASIKSSGGYTYVTFATNKPVSYTFGHSNGKITIKFHYTDSVPGSAKISSNPMFASMSGSGSTVTLNLKNSNGFIGYTAAYEGNDLVFKFKNSPGGLSGARIWIDPGHSADSVGASGSYPGQHEYHINLAIAKKLKSILEDNGATVKMLNNSSFVELEDRMQQAKDFNPHVLVSVHANSAGSNSSVRGSEAYYFYGFSSGLASRVSSGMANALNTTNRGGKKGLYHMTRTSEFATTLSETGFLTNNTEYEKMLSSSYQRSVAAGIANAINDYLAAAAGSSSGGGVDWDDEEEEDEETVPVTGVTLDRSTLSLAVGESATLEATVKPNDATDDKVTWTSSKESVATVSASGKVTAKAVGTATITATTRDGKKTASCVVTVTAEATGSKLTSVKVDDYDDELVVGDNYSFEAIVTPGDASNVSLTWSVDDTNVATINKSSGILTAKKAGKVKVTVTAKDTSTTKTDTVTINVVETPSATSVRLDSSSLTIKAGSSEQLIATIRPSGATAKVTWSMKKGGLGISVDSDGIVSVDEGITSDVTDIVVATIKTADGNKTAECVVTGKADTGGGSSSSAPESGPEEVRLDTDELDLVVGENGVLTAELLPDGTGGSVTWTSSDDKIASVSGGKVTARAPGKVTIKATAKNGKSASCTVTVEEE</sequence>
<evidence type="ECO:0000259" key="4">
    <source>
        <dbReference type="SMART" id="SM00646"/>
    </source>
</evidence>
<dbReference type="Gene3D" id="2.60.40.1080">
    <property type="match status" value="4"/>
</dbReference>
<dbReference type="GO" id="GO:0030288">
    <property type="term" value="C:outer membrane-bounded periplasmic space"/>
    <property type="evidence" value="ECO:0007669"/>
    <property type="project" value="TreeGrafter"/>
</dbReference>
<name>A0A926DZZ7_9FIRM</name>
<dbReference type="PANTHER" id="PTHR30404">
    <property type="entry name" value="N-ACETYLMURAMOYL-L-ALANINE AMIDASE"/>
    <property type="match status" value="1"/>
</dbReference>
<feature type="domain" description="BIG2" evidence="3">
    <location>
        <begin position="1239"/>
        <end position="1314"/>
    </location>
</feature>
<dbReference type="Pfam" id="PF01520">
    <property type="entry name" value="Amidase_3"/>
    <property type="match status" value="1"/>
</dbReference>
<dbReference type="GO" id="GO:0008745">
    <property type="term" value="F:N-acetylmuramoyl-L-alanine amidase activity"/>
    <property type="evidence" value="ECO:0007669"/>
    <property type="project" value="InterPro"/>
</dbReference>
<evidence type="ECO:0000313" key="6">
    <source>
        <dbReference type="Proteomes" id="UP000653127"/>
    </source>
</evidence>
<keyword evidence="1" id="KW-0378">Hydrolase</keyword>
<comment type="caution">
    <text evidence="5">The sequence shown here is derived from an EMBL/GenBank/DDBJ whole genome shotgun (WGS) entry which is preliminary data.</text>
</comment>
<protein>
    <submittedName>
        <fullName evidence="5">Ig-like domain-containing protein</fullName>
    </submittedName>
</protein>
<dbReference type="InterPro" id="IPR008964">
    <property type="entry name" value="Invasin/intimin_cell_adhesion"/>
</dbReference>
<dbReference type="SMART" id="SM00635">
    <property type="entry name" value="BID_2"/>
    <property type="match status" value="4"/>
</dbReference>
<keyword evidence="6" id="KW-1185">Reference proteome</keyword>